<evidence type="ECO:0000256" key="1">
    <source>
        <dbReference type="SAM" id="Phobius"/>
    </source>
</evidence>
<sequence>MNNRGPLHNGLNFVLFQAGWLVCVVYPGPVAVVSAMLILALHLGVISRSPMGEARFILIGTLLGTLLDGLWFRAGLLVCPEGQPLWIPLWLVALWALFMTTLCHSLAWLGEHRSLMVALPPFAGPFAYWSAAKLGAVTLPEPTISLIAIGLGWLVLFPLLMVVRQHTVREDALV</sequence>
<dbReference type="InterPro" id="IPR021306">
    <property type="entry name" value="DUF2878"/>
</dbReference>
<protein>
    <submittedName>
        <fullName evidence="2">DUF2878 domain-containing protein</fullName>
    </submittedName>
</protein>
<gene>
    <name evidence="2" type="ORF">EZI54_10405</name>
</gene>
<reference evidence="2 3" key="1">
    <citation type="submission" date="2019-02" db="EMBL/GenBank/DDBJ databases">
        <title>Marinobacter halodurans sp. nov., a marine bacterium isolated from sea tidal flat.</title>
        <authorList>
            <person name="Yoo Y."/>
            <person name="Lee D.W."/>
            <person name="Kim B.S."/>
            <person name="Kim J.-J."/>
        </authorList>
    </citation>
    <scope>NUCLEOTIDE SEQUENCE [LARGE SCALE GENOMIC DNA]</scope>
    <source>
        <strain evidence="2 3">YJ-S3-2</strain>
    </source>
</reference>
<dbReference type="Proteomes" id="UP000313645">
    <property type="component" value="Unassembled WGS sequence"/>
</dbReference>
<feature type="transmembrane region" description="Helical" evidence="1">
    <location>
        <begin position="144"/>
        <end position="163"/>
    </location>
</feature>
<feature type="transmembrane region" description="Helical" evidence="1">
    <location>
        <begin position="86"/>
        <end position="108"/>
    </location>
</feature>
<dbReference type="EMBL" id="SJDL01000013">
    <property type="protein sequence ID" value="TBW56044.1"/>
    <property type="molecule type" value="Genomic_DNA"/>
</dbReference>
<name>A0ABY1ZKW0_9GAMM</name>
<feature type="transmembrane region" description="Helical" evidence="1">
    <location>
        <begin position="18"/>
        <end position="44"/>
    </location>
</feature>
<keyword evidence="1" id="KW-0812">Transmembrane</keyword>
<evidence type="ECO:0000313" key="2">
    <source>
        <dbReference type="EMBL" id="TBW56044.1"/>
    </source>
</evidence>
<accession>A0ABY1ZKW0</accession>
<keyword evidence="3" id="KW-1185">Reference proteome</keyword>
<dbReference type="Pfam" id="PF11086">
    <property type="entry name" value="DUF2878"/>
    <property type="match status" value="1"/>
</dbReference>
<feature type="transmembrane region" description="Helical" evidence="1">
    <location>
        <begin position="56"/>
        <end position="74"/>
    </location>
</feature>
<evidence type="ECO:0000313" key="3">
    <source>
        <dbReference type="Proteomes" id="UP000313645"/>
    </source>
</evidence>
<proteinExistence type="predicted"/>
<keyword evidence="1" id="KW-0472">Membrane</keyword>
<keyword evidence="1" id="KW-1133">Transmembrane helix</keyword>
<dbReference type="RefSeq" id="WP_131481699.1">
    <property type="nucleotide sequence ID" value="NZ_SJDL01000013.1"/>
</dbReference>
<feature type="transmembrane region" description="Helical" evidence="1">
    <location>
        <begin position="115"/>
        <end position="132"/>
    </location>
</feature>
<comment type="caution">
    <text evidence="2">The sequence shown here is derived from an EMBL/GenBank/DDBJ whole genome shotgun (WGS) entry which is preliminary data.</text>
</comment>
<organism evidence="2 3">
    <name type="scientific">Marinobacter halodurans</name>
    <dbReference type="NCBI Taxonomy" id="2528979"/>
    <lineage>
        <taxon>Bacteria</taxon>
        <taxon>Pseudomonadati</taxon>
        <taxon>Pseudomonadota</taxon>
        <taxon>Gammaproteobacteria</taxon>
        <taxon>Pseudomonadales</taxon>
        <taxon>Marinobacteraceae</taxon>
        <taxon>Marinobacter</taxon>
    </lineage>
</organism>